<reference evidence="1" key="2">
    <citation type="journal article" date="2015" name="Data Brief">
        <title>Shoot transcriptome of the giant reed, Arundo donax.</title>
        <authorList>
            <person name="Barrero R.A."/>
            <person name="Guerrero F.D."/>
            <person name="Moolhuijzen P."/>
            <person name="Goolsby J.A."/>
            <person name="Tidwell J."/>
            <person name="Bellgard S.E."/>
            <person name="Bellgard M.I."/>
        </authorList>
    </citation>
    <scope>NUCLEOTIDE SEQUENCE</scope>
    <source>
        <tissue evidence="1">Shoot tissue taken approximately 20 cm above the soil surface</tissue>
    </source>
</reference>
<dbReference type="EMBL" id="GBRH01235779">
    <property type="protein sequence ID" value="JAD62116.1"/>
    <property type="molecule type" value="Transcribed_RNA"/>
</dbReference>
<organism evidence="1">
    <name type="scientific">Arundo donax</name>
    <name type="common">Giant reed</name>
    <name type="synonym">Donax arundinaceus</name>
    <dbReference type="NCBI Taxonomy" id="35708"/>
    <lineage>
        <taxon>Eukaryota</taxon>
        <taxon>Viridiplantae</taxon>
        <taxon>Streptophyta</taxon>
        <taxon>Embryophyta</taxon>
        <taxon>Tracheophyta</taxon>
        <taxon>Spermatophyta</taxon>
        <taxon>Magnoliopsida</taxon>
        <taxon>Liliopsida</taxon>
        <taxon>Poales</taxon>
        <taxon>Poaceae</taxon>
        <taxon>PACMAD clade</taxon>
        <taxon>Arundinoideae</taxon>
        <taxon>Arundineae</taxon>
        <taxon>Arundo</taxon>
    </lineage>
</organism>
<evidence type="ECO:0000313" key="1">
    <source>
        <dbReference type="EMBL" id="JAD62116.1"/>
    </source>
</evidence>
<reference evidence="1" key="1">
    <citation type="submission" date="2014-09" db="EMBL/GenBank/DDBJ databases">
        <authorList>
            <person name="Magalhaes I.L.F."/>
            <person name="Oliveira U."/>
            <person name="Santos F.R."/>
            <person name="Vidigal T.H.D.A."/>
            <person name="Brescovit A.D."/>
            <person name="Santos A.J."/>
        </authorList>
    </citation>
    <scope>NUCLEOTIDE SEQUENCE</scope>
    <source>
        <tissue evidence="1">Shoot tissue taken approximately 20 cm above the soil surface</tissue>
    </source>
</reference>
<dbReference type="AlphaFoldDB" id="A0A0A9BFN5"/>
<proteinExistence type="predicted"/>
<name>A0A0A9BFN5_ARUDO</name>
<sequence>MKAASGLVVVAIILNKVPHRFQEAHVVRSARLLFPKSLPLMSRLLDRADEPLSMQRWRLLNGLWCGASFVPLNVVHEARTDLA</sequence>
<accession>A0A0A9BFN5</accession>
<protein>
    <submittedName>
        <fullName evidence="1">Uncharacterized protein</fullName>
    </submittedName>
</protein>